<evidence type="ECO:0008006" key="4">
    <source>
        <dbReference type="Google" id="ProtNLM"/>
    </source>
</evidence>
<dbReference type="Pfam" id="PF13649">
    <property type="entry name" value="Methyltransf_25"/>
    <property type="match status" value="1"/>
</dbReference>
<dbReference type="CDD" id="cd02440">
    <property type="entry name" value="AdoMet_MTases"/>
    <property type="match status" value="1"/>
</dbReference>
<proteinExistence type="predicted"/>
<name>A0A6J4L2G4_9ACTN</name>
<gene>
    <name evidence="3" type="ORF">AVDCRST_MAG29-513</name>
</gene>
<dbReference type="InterPro" id="IPR041497">
    <property type="entry name" value="Thump-like"/>
</dbReference>
<evidence type="ECO:0000259" key="2">
    <source>
        <dbReference type="Pfam" id="PF18096"/>
    </source>
</evidence>
<accession>A0A6J4L2G4</accession>
<organism evidence="3">
    <name type="scientific">uncultured Nocardioidaceae bacterium</name>
    <dbReference type="NCBI Taxonomy" id="253824"/>
    <lineage>
        <taxon>Bacteria</taxon>
        <taxon>Bacillati</taxon>
        <taxon>Actinomycetota</taxon>
        <taxon>Actinomycetes</taxon>
        <taxon>Propionibacteriales</taxon>
        <taxon>Nocardioidaceae</taxon>
        <taxon>environmental samples</taxon>
    </lineage>
</organism>
<dbReference type="InterPro" id="IPR029063">
    <property type="entry name" value="SAM-dependent_MTases_sf"/>
</dbReference>
<protein>
    <recommendedName>
        <fullName evidence="4">THUMP-like domain-containing protein</fullName>
    </recommendedName>
</protein>
<dbReference type="InterPro" id="IPR041698">
    <property type="entry name" value="Methyltransf_25"/>
</dbReference>
<dbReference type="Gene3D" id="3.40.50.150">
    <property type="entry name" value="Vaccinia Virus protein VP39"/>
    <property type="match status" value="1"/>
</dbReference>
<dbReference type="EMBL" id="CADCUG010000033">
    <property type="protein sequence ID" value="CAA9322253.1"/>
    <property type="molecule type" value="Genomic_DNA"/>
</dbReference>
<evidence type="ECO:0000313" key="3">
    <source>
        <dbReference type="EMBL" id="CAA9322253.1"/>
    </source>
</evidence>
<evidence type="ECO:0000259" key="1">
    <source>
        <dbReference type="Pfam" id="PF13649"/>
    </source>
</evidence>
<sequence>MDGPRLAALRTPAGRDLLVTAQACLLEEPVDDLRRAAALRRRCPETPADLAAAASALAVLRRSAVAKFGADAARLWTTREALEQATRRSVAEHRAARLAGSAPGARLVDLGCGLGADLMAAARAGLHVTGIDSDPLRVELARANLDEHGLDGTVLEADATDVDVSAYHLAFTDPARRSRHRRITDPRECSPGWDVVTGWLDGAVRGGTVVKTTPAIAHALVPGGVEAEWVSEAGDLVEAALWGPPLAQARRRATLLPSGATLTDRDDPGPAAAHVGVPGAYLFEPDDAVVRAGLVTAVAAQIGGWLVDPHIAYLAGDQAVATPFARAYRLVEEVPYHRKALRAALRARDIGSLTIKKRGVDVVPEQLRARLGLRGSTPATLVLTRVRGTGRAYLVEPVSTRSG</sequence>
<dbReference type="Pfam" id="PF18096">
    <property type="entry name" value="Thump_like"/>
    <property type="match status" value="1"/>
</dbReference>
<feature type="domain" description="THUMP-like" evidence="2">
    <location>
        <begin position="325"/>
        <end position="397"/>
    </location>
</feature>
<dbReference type="PANTHER" id="PTHR14741:SF32">
    <property type="entry name" value="TRIMETHYLGUANOSINE SYNTHASE"/>
    <property type="match status" value="1"/>
</dbReference>
<feature type="domain" description="Methyltransferase" evidence="1">
    <location>
        <begin position="108"/>
        <end position="165"/>
    </location>
</feature>
<reference evidence="3" key="1">
    <citation type="submission" date="2020-02" db="EMBL/GenBank/DDBJ databases">
        <authorList>
            <person name="Meier V. D."/>
        </authorList>
    </citation>
    <scope>NUCLEOTIDE SEQUENCE</scope>
    <source>
        <strain evidence="3">AVDCRST_MAG29</strain>
    </source>
</reference>
<dbReference type="AlphaFoldDB" id="A0A6J4L2G4"/>
<dbReference type="SUPFAM" id="SSF53335">
    <property type="entry name" value="S-adenosyl-L-methionine-dependent methyltransferases"/>
    <property type="match status" value="1"/>
</dbReference>
<dbReference type="PANTHER" id="PTHR14741">
    <property type="entry name" value="S-ADENOSYLMETHIONINE-DEPENDENT METHYLTRANSFERASE RELATED"/>
    <property type="match status" value="1"/>
</dbReference>